<protein>
    <submittedName>
        <fullName evidence="2">Uncharacterized protein</fullName>
    </submittedName>
</protein>
<keyword evidence="3" id="KW-1185">Reference proteome</keyword>
<name>A0AAN8YVZ7_9MAGN</name>
<proteinExistence type="predicted"/>
<evidence type="ECO:0000313" key="2">
    <source>
        <dbReference type="EMBL" id="KAK6914867.1"/>
    </source>
</evidence>
<sequence length="166" mass="18824">MWTTRQPQTPRQRLPNPSNTLINPMLKILPSLRWSLTSSNLTSSQPSRSLSAKIIPFGSPSLLYPPIRISSTTLSTCQPNLNLGKEENRERDREGVIACDDNKGLVSLLRALLVADRVKSTVVIYRNVKGSRWGSTWEKTVLLMRLNWNLGGCLRVVLVNQRLRRF</sequence>
<gene>
    <name evidence="2" type="ORF">RJ641_019984</name>
</gene>
<organism evidence="2 3">
    <name type="scientific">Dillenia turbinata</name>
    <dbReference type="NCBI Taxonomy" id="194707"/>
    <lineage>
        <taxon>Eukaryota</taxon>
        <taxon>Viridiplantae</taxon>
        <taxon>Streptophyta</taxon>
        <taxon>Embryophyta</taxon>
        <taxon>Tracheophyta</taxon>
        <taxon>Spermatophyta</taxon>
        <taxon>Magnoliopsida</taxon>
        <taxon>eudicotyledons</taxon>
        <taxon>Gunneridae</taxon>
        <taxon>Pentapetalae</taxon>
        <taxon>Dilleniales</taxon>
        <taxon>Dilleniaceae</taxon>
        <taxon>Dillenia</taxon>
    </lineage>
</organism>
<accession>A0AAN8YVZ7</accession>
<evidence type="ECO:0000256" key="1">
    <source>
        <dbReference type="SAM" id="MobiDB-lite"/>
    </source>
</evidence>
<feature type="region of interest" description="Disordered" evidence="1">
    <location>
        <begin position="1"/>
        <end position="20"/>
    </location>
</feature>
<dbReference type="AlphaFoldDB" id="A0AAN8YVZ7"/>
<comment type="caution">
    <text evidence="2">The sequence shown here is derived from an EMBL/GenBank/DDBJ whole genome shotgun (WGS) entry which is preliminary data.</text>
</comment>
<dbReference type="EMBL" id="JBAMMX010000025">
    <property type="protein sequence ID" value="KAK6914867.1"/>
    <property type="molecule type" value="Genomic_DNA"/>
</dbReference>
<evidence type="ECO:0000313" key="3">
    <source>
        <dbReference type="Proteomes" id="UP001370490"/>
    </source>
</evidence>
<dbReference type="Proteomes" id="UP001370490">
    <property type="component" value="Unassembled WGS sequence"/>
</dbReference>
<reference evidence="2 3" key="1">
    <citation type="submission" date="2023-12" db="EMBL/GenBank/DDBJ databases">
        <title>A high-quality genome assembly for Dillenia turbinata (Dilleniales).</title>
        <authorList>
            <person name="Chanderbali A."/>
        </authorList>
    </citation>
    <scope>NUCLEOTIDE SEQUENCE [LARGE SCALE GENOMIC DNA]</scope>
    <source>
        <strain evidence="2">LSX21</strain>
        <tissue evidence="2">Leaf</tissue>
    </source>
</reference>